<name>A0AAW7HZJ7_9GAMM</name>
<sequence length="67" mass="7913">MSKRQRKWVFLSVLWLFSVVVFLLMRSRYDEYWFGENLVELLVVGIAPLLLGWGIAWVRGAEEPTLK</sequence>
<evidence type="ECO:0000313" key="2">
    <source>
        <dbReference type="EMBL" id="MDM5140474.1"/>
    </source>
</evidence>
<dbReference type="Proteomes" id="UP001168216">
    <property type="component" value="Unassembled WGS sequence"/>
</dbReference>
<organism evidence="2 3">
    <name type="scientific">Aeromonas bestiarum</name>
    <dbReference type="NCBI Taxonomy" id="105751"/>
    <lineage>
        <taxon>Bacteria</taxon>
        <taxon>Pseudomonadati</taxon>
        <taxon>Pseudomonadota</taxon>
        <taxon>Gammaproteobacteria</taxon>
        <taxon>Aeromonadales</taxon>
        <taxon>Aeromonadaceae</taxon>
        <taxon>Aeromonas</taxon>
    </lineage>
</organism>
<keyword evidence="1" id="KW-0472">Membrane</keyword>
<evidence type="ECO:0000256" key="1">
    <source>
        <dbReference type="SAM" id="Phobius"/>
    </source>
</evidence>
<protein>
    <submittedName>
        <fullName evidence="2">Uncharacterized protein</fullName>
    </submittedName>
</protein>
<accession>A0AAW7HZJ7</accession>
<feature type="transmembrane region" description="Helical" evidence="1">
    <location>
        <begin position="38"/>
        <end position="58"/>
    </location>
</feature>
<reference evidence="2" key="1">
    <citation type="submission" date="2023-08" db="EMBL/GenBank/DDBJ databases">
        <title>WGS of Aeromonas isolates.</title>
        <authorList>
            <person name="Lee H."/>
        </authorList>
    </citation>
    <scope>NUCLEOTIDE SEQUENCE</scope>
    <source>
        <strain evidence="2">SL22</strain>
    </source>
</reference>
<feature type="transmembrane region" description="Helical" evidence="1">
    <location>
        <begin position="7"/>
        <end position="26"/>
    </location>
</feature>
<gene>
    <name evidence="2" type="ORF">OB959_11780</name>
</gene>
<comment type="caution">
    <text evidence="2">The sequence shown here is derived from an EMBL/GenBank/DDBJ whole genome shotgun (WGS) entry which is preliminary data.</text>
</comment>
<proteinExistence type="predicted"/>
<evidence type="ECO:0000313" key="3">
    <source>
        <dbReference type="Proteomes" id="UP001168216"/>
    </source>
</evidence>
<keyword evidence="1" id="KW-0812">Transmembrane</keyword>
<dbReference type="RefSeq" id="WP_241324855.1">
    <property type="nucleotide sequence ID" value="NZ_JAOPLV010000005.1"/>
</dbReference>
<dbReference type="EMBL" id="JAOPLV010000005">
    <property type="protein sequence ID" value="MDM5140474.1"/>
    <property type="molecule type" value="Genomic_DNA"/>
</dbReference>
<keyword evidence="1" id="KW-1133">Transmembrane helix</keyword>
<dbReference type="AlphaFoldDB" id="A0AAW7HZJ7"/>